<comment type="caution">
    <text evidence="5">The sequence shown here is derived from an EMBL/GenBank/DDBJ whole genome shotgun (WGS) entry which is preliminary data.</text>
</comment>
<gene>
    <name evidence="5" type="ORF">GCM10023196_103050</name>
</gene>
<dbReference type="InterPro" id="IPR011990">
    <property type="entry name" value="TPR-like_helical_dom_sf"/>
</dbReference>
<dbReference type="EMBL" id="BAABHK010000029">
    <property type="protein sequence ID" value="GAA4639839.1"/>
    <property type="molecule type" value="Genomic_DNA"/>
</dbReference>
<evidence type="ECO:0000259" key="4">
    <source>
        <dbReference type="Pfam" id="PF12770"/>
    </source>
</evidence>
<protein>
    <recommendedName>
        <fullName evidence="4">CHAT domain-containing protein</fullName>
    </recommendedName>
</protein>
<evidence type="ECO:0000256" key="3">
    <source>
        <dbReference type="SAM" id="Phobius"/>
    </source>
</evidence>
<dbReference type="Pfam" id="PF12770">
    <property type="entry name" value="CHAT"/>
    <property type="match status" value="1"/>
</dbReference>
<keyword evidence="3" id="KW-0472">Membrane</keyword>
<evidence type="ECO:0000313" key="5">
    <source>
        <dbReference type="EMBL" id="GAA4639839.1"/>
    </source>
</evidence>
<dbReference type="SMART" id="SM00028">
    <property type="entry name" value="TPR"/>
    <property type="match status" value="2"/>
</dbReference>
<keyword evidence="3" id="KW-1133">Transmembrane helix</keyword>
<feature type="domain" description="CHAT" evidence="4">
    <location>
        <begin position="75"/>
        <end position="338"/>
    </location>
</feature>
<organism evidence="5 6">
    <name type="scientific">Actinoallomurus vinaceus</name>
    <dbReference type="NCBI Taxonomy" id="1080074"/>
    <lineage>
        <taxon>Bacteria</taxon>
        <taxon>Bacillati</taxon>
        <taxon>Actinomycetota</taxon>
        <taxon>Actinomycetes</taxon>
        <taxon>Streptosporangiales</taxon>
        <taxon>Thermomonosporaceae</taxon>
        <taxon>Actinoallomurus</taxon>
    </lineage>
</organism>
<feature type="repeat" description="TPR" evidence="1">
    <location>
        <begin position="430"/>
        <end position="463"/>
    </location>
</feature>
<keyword evidence="1" id="KW-0802">TPR repeat</keyword>
<keyword evidence="6" id="KW-1185">Reference proteome</keyword>
<keyword evidence="3" id="KW-0812">Transmembrane</keyword>
<feature type="compositionally biased region" description="Pro residues" evidence="2">
    <location>
        <begin position="513"/>
        <end position="526"/>
    </location>
</feature>
<feature type="region of interest" description="Disordered" evidence="2">
    <location>
        <begin position="503"/>
        <end position="551"/>
    </location>
</feature>
<dbReference type="RefSeq" id="WP_345443412.1">
    <property type="nucleotide sequence ID" value="NZ_BAABHK010000029.1"/>
</dbReference>
<evidence type="ECO:0000256" key="2">
    <source>
        <dbReference type="SAM" id="MobiDB-lite"/>
    </source>
</evidence>
<evidence type="ECO:0000256" key="1">
    <source>
        <dbReference type="PROSITE-ProRule" id="PRU00339"/>
    </source>
</evidence>
<reference evidence="6" key="1">
    <citation type="journal article" date="2019" name="Int. J. Syst. Evol. Microbiol.">
        <title>The Global Catalogue of Microorganisms (GCM) 10K type strain sequencing project: providing services to taxonomists for standard genome sequencing and annotation.</title>
        <authorList>
            <consortium name="The Broad Institute Genomics Platform"/>
            <consortium name="The Broad Institute Genome Sequencing Center for Infectious Disease"/>
            <person name="Wu L."/>
            <person name="Ma J."/>
        </authorList>
    </citation>
    <scope>NUCLEOTIDE SEQUENCE [LARGE SCALE GENOMIC DNA]</scope>
    <source>
        <strain evidence="6">JCM 17939</strain>
    </source>
</reference>
<feature type="transmembrane region" description="Helical" evidence="3">
    <location>
        <begin position="557"/>
        <end position="577"/>
    </location>
</feature>
<proteinExistence type="predicted"/>
<evidence type="ECO:0000313" key="6">
    <source>
        <dbReference type="Proteomes" id="UP001501442"/>
    </source>
</evidence>
<dbReference type="InterPro" id="IPR019734">
    <property type="entry name" value="TPR_rpt"/>
</dbReference>
<accession>A0ABP8UXJ6</accession>
<name>A0ABP8UXJ6_9ACTN</name>
<dbReference type="InterPro" id="IPR024983">
    <property type="entry name" value="CHAT_dom"/>
</dbReference>
<dbReference type="PROSITE" id="PS50005">
    <property type="entry name" value="TPR"/>
    <property type="match status" value="1"/>
</dbReference>
<dbReference type="Proteomes" id="UP001501442">
    <property type="component" value="Unassembled WGS sequence"/>
</dbReference>
<dbReference type="Gene3D" id="1.25.40.10">
    <property type="entry name" value="Tetratricopeptide repeat domain"/>
    <property type="match status" value="1"/>
</dbReference>
<dbReference type="SUPFAM" id="SSF48452">
    <property type="entry name" value="TPR-like"/>
    <property type="match status" value="1"/>
</dbReference>
<sequence>MRCDFEVEILRGGIGEYQVNVLSSPAGGTSGRLRLDTNALLARRRELQSVVLASAVTSRAHDSTAEGPVRDIGNVLFSALFNGPVYGRYAGSLAAAAERGESLRVVLRLQDPELAALPWETMFDSENDIYVCQAEPILRYMTVPSATHPLHIDPPLRILGMTASPSDLCPLDVAEEQRRLSEVLAGLGGQVELVWADGGGWMDLQRKLLAGPWHVVHFIGHGGFRGGAGVLALVGPGGTADHVSASRFTTLLSTAAPQPRLVVLNSCSSGETGVEDLFSSTAAALVRSGVQAAVAMQFAISDPAATAFAGGFYSGVVGNRAISEAVRIGRIAIIGSGADTLEWVTPVLYLRGEDSPLFTVSGAKPETATGSPEETGQTAALRANYIQALGELRHHDYEAAITLLNGVLTLDPGYRDAAERRDRARAALRAAKAFERGQAAERNGEWDAAIRSYATVIEQDPEHPEAFIRRDDCLRGQRIADLEAERRLYEDLGNERVADEVSAELEALRSPPSAHPPHGAPPPPPEGVTGTGGVSGTPPPSVAGRPSPRRRASRRRWAAVPLVLLVALGLYGIVSAYQKSHDPDRRLWSYIGMTPYAADCEKGPSNHADGILAQASCSEDFPVLFQLFTSTRAMDDYAKRGGRRWECHAKRPPRVGEKIWQSHSGNLTGILSCEARTTRGSKHQYIYCATADQFRLRFCLYGGENVSAYDAMMPMSKRVNTILDELRK</sequence>